<evidence type="ECO:0000313" key="6">
    <source>
        <dbReference type="EMBL" id="CAB4991535.1"/>
    </source>
</evidence>
<name>A0A6J6A8I9_9ZZZZ</name>
<dbReference type="EMBL" id="CAFBMT010000009">
    <property type="protein sequence ID" value="CAB4935688.1"/>
    <property type="molecule type" value="Genomic_DNA"/>
</dbReference>
<accession>A0A6J6A8I9</accession>
<evidence type="ECO:0000313" key="5">
    <source>
        <dbReference type="EMBL" id="CAB4935688.1"/>
    </source>
</evidence>
<dbReference type="EMBL" id="CAEZYF010000009">
    <property type="protein sequence ID" value="CAB4724182.1"/>
    <property type="molecule type" value="Genomic_DNA"/>
</dbReference>
<evidence type="ECO:0000259" key="2">
    <source>
        <dbReference type="Pfam" id="PF12172"/>
    </source>
</evidence>
<dbReference type="PANTHER" id="PTHR34075:SF5">
    <property type="entry name" value="BLR3430 PROTEIN"/>
    <property type="match status" value="1"/>
</dbReference>
<dbReference type="Gene3D" id="6.10.30.10">
    <property type="match status" value="1"/>
</dbReference>
<dbReference type="InterPro" id="IPR012340">
    <property type="entry name" value="NA-bd_OB-fold"/>
</dbReference>
<dbReference type="EMBL" id="CAESGF010000009">
    <property type="protein sequence ID" value="CAB4364031.1"/>
    <property type="molecule type" value="Genomic_DNA"/>
</dbReference>
<protein>
    <submittedName>
        <fullName evidence="3">Unannotated protein</fullName>
    </submittedName>
</protein>
<dbReference type="InterPro" id="IPR022002">
    <property type="entry name" value="ChsH2_Znr"/>
</dbReference>
<dbReference type="Pfam" id="PF01796">
    <property type="entry name" value="OB_ChsH2_C"/>
    <property type="match status" value="1"/>
</dbReference>
<dbReference type="Pfam" id="PF12172">
    <property type="entry name" value="zf-ChsH2"/>
    <property type="match status" value="1"/>
</dbReference>
<dbReference type="InterPro" id="IPR002878">
    <property type="entry name" value="ChsH2_C"/>
</dbReference>
<feature type="domain" description="ChsH2 C-terminal OB-fold" evidence="1">
    <location>
        <begin position="58"/>
        <end position="122"/>
    </location>
</feature>
<feature type="domain" description="ChsH2 rubredoxin-like zinc ribbon" evidence="2">
    <location>
        <begin position="19"/>
        <end position="51"/>
    </location>
</feature>
<reference evidence="3" key="1">
    <citation type="submission" date="2020-05" db="EMBL/GenBank/DDBJ databases">
        <authorList>
            <person name="Chiriac C."/>
            <person name="Salcher M."/>
            <person name="Ghai R."/>
            <person name="Kavagutti S V."/>
        </authorList>
    </citation>
    <scope>NUCLEOTIDE SEQUENCE</scope>
</reference>
<sequence>MSQPAPPPIIEDPFTLYFWEGSAAHQLLIMRCQSCGTWIHLPKPVCRNCQSMDVKPEPVSGKGTVYSFTETYKAFHPYFVDKVPYLIAVIELAEQPHLHFQSNLVGVTEADVEFGMPVQVEWAEFGDKTIPVFRPVTREGTVA</sequence>
<gene>
    <name evidence="4" type="ORF">UFOPK2656_01645</name>
    <name evidence="5" type="ORF">UFOPK3651_01787</name>
    <name evidence="6" type="ORF">UFOPK3931_01505</name>
    <name evidence="3" type="ORF">UFOPK4189_01800</name>
</gene>
<dbReference type="SUPFAM" id="SSF50249">
    <property type="entry name" value="Nucleic acid-binding proteins"/>
    <property type="match status" value="1"/>
</dbReference>
<dbReference type="AlphaFoldDB" id="A0A6J6A8I9"/>
<evidence type="ECO:0000313" key="3">
    <source>
        <dbReference type="EMBL" id="CAB4364031.1"/>
    </source>
</evidence>
<organism evidence="3">
    <name type="scientific">freshwater metagenome</name>
    <dbReference type="NCBI Taxonomy" id="449393"/>
    <lineage>
        <taxon>unclassified sequences</taxon>
        <taxon>metagenomes</taxon>
        <taxon>ecological metagenomes</taxon>
    </lineage>
</organism>
<evidence type="ECO:0000259" key="1">
    <source>
        <dbReference type="Pfam" id="PF01796"/>
    </source>
</evidence>
<dbReference type="PANTHER" id="PTHR34075">
    <property type="entry name" value="BLR3430 PROTEIN"/>
    <property type="match status" value="1"/>
</dbReference>
<evidence type="ECO:0000313" key="4">
    <source>
        <dbReference type="EMBL" id="CAB4724182.1"/>
    </source>
</evidence>
<dbReference type="EMBL" id="CAFBOL010000035">
    <property type="protein sequence ID" value="CAB4991535.1"/>
    <property type="molecule type" value="Genomic_DNA"/>
</dbReference>
<dbReference type="InterPro" id="IPR052513">
    <property type="entry name" value="Thioester_dehydratase-like"/>
</dbReference>
<proteinExistence type="predicted"/>